<feature type="non-terminal residue" evidence="3">
    <location>
        <position position="269"/>
    </location>
</feature>
<dbReference type="GO" id="GO:0008168">
    <property type="term" value="F:methyltransferase activity"/>
    <property type="evidence" value="ECO:0007669"/>
    <property type="project" value="TreeGrafter"/>
</dbReference>
<dbReference type="Gene3D" id="3.40.50.150">
    <property type="entry name" value="Vaccinia Virus protein VP39"/>
    <property type="match status" value="1"/>
</dbReference>
<sequence length="269" mass="30354">VLDEYILKSDLAAINLGPWIDHLEPLIRSRLAKSSHRQLVSWRNIISALPSPHDAGKHSTEVRELLIQLSPWRKGPFHLSGVHIDAEWRSDMKWNRLKDEISPLAGRNVLDVGSGNGYYILRMLDAGARHVIGIDPTILFVVQFEAIRKLTGIKSGHVLPLRMEELPPLSHAFDTVFSMGVLYHRRNPKAHLLELLGALKRGGELALETLVLPGEKYNVLEPIGRYARMRNVWHLPTVLALKEWLSETGFIDARVVDVTVTSTDEQRAT</sequence>
<dbReference type="PANTHER" id="PTHR43464:SF95">
    <property type="entry name" value="TRNA U34 CARBOXYMETHYLTRANSFERASE"/>
    <property type="match status" value="1"/>
</dbReference>
<feature type="non-terminal residue" evidence="3">
    <location>
        <position position="1"/>
    </location>
</feature>
<evidence type="ECO:0000256" key="2">
    <source>
        <dbReference type="ARBA" id="ARBA00022694"/>
    </source>
</evidence>
<dbReference type="PANTHER" id="PTHR43464">
    <property type="entry name" value="METHYLTRANSFERASE"/>
    <property type="match status" value="1"/>
</dbReference>
<dbReference type="SUPFAM" id="SSF53335">
    <property type="entry name" value="S-adenosyl-L-methionine-dependent methyltransferases"/>
    <property type="match status" value="1"/>
</dbReference>
<dbReference type="InterPro" id="IPR010017">
    <property type="entry name" value="CmoB"/>
</dbReference>
<name>A0A382LKK7_9ZZZZ</name>
<dbReference type="NCBIfam" id="NF011650">
    <property type="entry name" value="PRK15068.1"/>
    <property type="match status" value="1"/>
</dbReference>
<dbReference type="NCBIfam" id="TIGR00452">
    <property type="entry name" value="tRNA 5-methoxyuridine(34)/uridine 5-oxyacetic acid(34) synthase CmoB"/>
    <property type="match status" value="1"/>
</dbReference>
<dbReference type="AlphaFoldDB" id="A0A382LKK7"/>
<protein>
    <recommendedName>
        <fullName evidence="4">Methyltransferase type 11 domain-containing protein</fullName>
    </recommendedName>
</protein>
<dbReference type="GO" id="GO:0002098">
    <property type="term" value="P:tRNA wobble uridine modification"/>
    <property type="evidence" value="ECO:0007669"/>
    <property type="project" value="InterPro"/>
</dbReference>
<evidence type="ECO:0000256" key="1">
    <source>
        <dbReference type="ARBA" id="ARBA00022679"/>
    </source>
</evidence>
<organism evidence="3">
    <name type="scientific">marine metagenome</name>
    <dbReference type="NCBI Taxonomy" id="408172"/>
    <lineage>
        <taxon>unclassified sequences</taxon>
        <taxon>metagenomes</taxon>
        <taxon>ecological metagenomes</taxon>
    </lineage>
</organism>
<dbReference type="CDD" id="cd02440">
    <property type="entry name" value="AdoMet_MTases"/>
    <property type="match status" value="1"/>
</dbReference>
<keyword evidence="2" id="KW-0819">tRNA processing</keyword>
<gene>
    <name evidence="3" type="ORF">METZ01_LOCUS290172</name>
</gene>
<dbReference type="Pfam" id="PF08003">
    <property type="entry name" value="Methyltransf_9"/>
    <property type="match status" value="1"/>
</dbReference>
<evidence type="ECO:0008006" key="4">
    <source>
        <dbReference type="Google" id="ProtNLM"/>
    </source>
</evidence>
<keyword evidence="1" id="KW-0808">Transferase</keyword>
<accession>A0A382LKK7</accession>
<dbReference type="InterPro" id="IPR029063">
    <property type="entry name" value="SAM-dependent_MTases_sf"/>
</dbReference>
<evidence type="ECO:0000313" key="3">
    <source>
        <dbReference type="EMBL" id="SVC37318.1"/>
    </source>
</evidence>
<dbReference type="InterPro" id="IPR027555">
    <property type="entry name" value="Mo5U34_MeTrfas-like"/>
</dbReference>
<dbReference type="EMBL" id="UINC01087720">
    <property type="protein sequence ID" value="SVC37318.1"/>
    <property type="molecule type" value="Genomic_DNA"/>
</dbReference>
<reference evidence="3" key="1">
    <citation type="submission" date="2018-05" db="EMBL/GenBank/DDBJ databases">
        <authorList>
            <person name="Lanie J.A."/>
            <person name="Ng W.-L."/>
            <person name="Kazmierczak K.M."/>
            <person name="Andrzejewski T.M."/>
            <person name="Davidsen T.M."/>
            <person name="Wayne K.J."/>
            <person name="Tettelin H."/>
            <person name="Glass J.I."/>
            <person name="Rusch D."/>
            <person name="Podicherti R."/>
            <person name="Tsui H.-C.T."/>
            <person name="Winkler M.E."/>
        </authorList>
    </citation>
    <scope>NUCLEOTIDE SEQUENCE</scope>
</reference>
<dbReference type="GO" id="GO:0016765">
    <property type="term" value="F:transferase activity, transferring alkyl or aryl (other than methyl) groups"/>
    <property type="evidence" value="ECO:0007669"/>
    <property type="project" value="InterPro"/>
</dbReference>
<proteinExistence type="predicted"/>